<feature type="region of interest" description="Disordered" evidence="1">
    <location>
        <begin position="1"/>
        <end position="65"/>
    </location>
</feature>
<reference evidence="2 3" key="1">
    <citation type="submission" date="2024-06" db="EMBL/GenBank/DDBJ databases">
        <title>The draft genome of Grus japonensis, version 3.</title>
        <authorList>
            <person name="Nabeshima K."/>
            <person name="Suzuki S."/>
            <person name="Onuma M."/>
        </authorList>
    </citation>
    <scope>NUCLEOTIDE SEQUENCE [LARGE SCALE GENOMIC DNA]</scope>
    <source>
        <strain evidence="2 3">451A</strain>
    </source>
</reference>
<gene>
    <name evidence="2" type="ORF">GRJ2_001583200</name>
</gene>
<evidence type="ECO:0000313" key="2">
    <source>
        <dbReference type="EMBL" id="GAB0191179.1"/>
    </source>
</evidence>
<keyword evidence="3" id="KW-1185">Reference proteome</keyword>
<feature type="compositionally biased region" description="Polar residues" evidence="1">
    <location>
        <begin position="27"/>
        <end position="38"/>
    </location>
</feature>
<name>A0ABC9X0Q7_GRUJA</name>
<sequence>MTPHAPVKGMSSPVRSDEEEAKVLGFPTTSGKSLTDTSLPDKSRRPNSPELDCLWRGGGTMTKSSPYWGWVLPPDAPAGGNPKGPGNAAVPVLMLLDIGKTGKAWDGEGFLGLSPGLAVPPGR</sequence>
<evidence type="ECO:0000313" key="3">
    <source>
        <dbReference type="Proteomes" id="UP001623348"/>
    </source>
</evidence>
<dbReference type="Proteomes" id="UP001623348">
    <property type="component" value="Unassembled WGS sequence"/>
</dbReference>
<proteinExistence type="predicted"/>
<dbReference type="EMBL" id="BAAFJT010000005">
    <property type="protein sequence ID" value="GAB0191179.1"/>
    <property type="molecule type" value="Genomic_DNA"/>
</dbReference>
<dbReference type="AlphaFoldDB" id="A0ABC9X0Q7"/>
<accession>A0ABC9X0Q7</accession>
<evidence type="ECO:0000256" key="1">
    <source>
        <dbReference type="SAM" id="MobiDB-lite"/>
    </source>
</evidence>
<organism evidence="2 3">
    <name type="scientific">Grus japonensis</name>
    <name type="common">Japanese crane</name>
    <name type="synonym">Red-crowned crane</name>
    <dbReference type="NCBI Taxonomy" id="30415"/>
    <lineage>
        <taxon>Eukaryota</taxon>
        <taxon>Metazoa</taxon>
        <taxon>Chordata</taxon>
        <taxon>Craniata</taxon>
        <taxon>Vertebrata</taxon>
        <taxon>Euteleostomi</taxon>
        <taxon>Archelosauria</taxon>
        <taxon>Archosauria</taxon>
        <taxon>Dinosauria</taxon>
        <taxon>Saurischia</taxon>
        <taxon>Theropoda</taxon>
        <taxon>Coelurosauria</taxon>
        <taxon>Aves</taxon>
        <taxon>Neognathae</taxon>
        <taxon>Neoaves</taxon>
        <taxon>Gruiformes</taxon>
        <taxon>Gruidae</taxon>
        <taxon>Grus</taxon>
    </lineage>
</organism>
<comment type="caution">
    <text evidence="2">The sequence shown here is derived from an EMBL/GenBank/DDBJ whole genome shotgun (WGS) entry which is preliminary data.</text>
</comment>
<protein>
    <submittedName>
        <fullName evidence="2">Proline-rich protein 12-like</fullName>
    </submittedName>
</protein>